<gene>
    <name evidence="1" type="ORF">PXEA_LOCUS11751</name>
</gene>
<accession>A0A3S5CG36</accession>
<comment type="caution">
    <text evidence="1">The sequence shown here is derived from an EMBL/GenBank/DDBJ whole genome shotgun (WGS) entry which is preliminary data.</text>
</comment>
<name>A0A3S5CG36_9PLAT</name>
<proteinExistence type="predicted"/>
<protein>
    <submittedName>
        <fullName evidence="1">Uncharacterized protein</fullName>
    </submittedName>
</protein>
<reference evidence="1" key="1">
    <citation type="submission" date="2018-11" db="EMBL/GenBank/DDBJ databases">
        <authorList>
            <consortium name="Pathogen Informatics"/>
        </authorList>
    </citation>
    <scope>NUCLEOTIDE SEQUENCE</scope>
</reference>
<evidence type="ECO:0000313" key="2">
    <source>
        <dbReference type="Proteomes" id="UP000784294"/>
    </source>
</evidence>
<dbReference type="AlphaFoldDB" id="A0A3S5CG36"/>
<keyword evidence="2" id="KW-1185">Reference proteome</keyword>
<organism evidence="1 2">
    <name type="scientific">Protopolystoma xenopodis</name>
    <dbReference type="NCBI Taxonomy" id="117903"/>
    <lineage>
        <taxon>Eukaryota</taxon>
        <taxon>Metazoa</taxon>
        <taxon>Spiralia</taxon>
        <taxon>Lophotrochozoa</taxon>
        <taxon>Platyhelminthes</taxon>
        <taxon>Monogenea</taxon>
        <taxon>Polyopisthocotylea</taxon>
        <taxon>Polystomatidea</taxon>
        <taxon>Polystomatidae</taxon>
        <taxon>Protopolystoma</taxon>
    </lineage>
</organism>
<dbReference type="Proteomes" id="UP000784294">
    <property type="component" value="Unassembled WGS sequence"/>
</dbReference>
<dbReference type="EMBL" id="CAAALY010036468">
    <property type="protein sequence ID" value="VEL18311.1"/>
    <property type="molecule type" value="Genomic_DNA"/>
</dbReference>
<sequence>MSQVDFFGRCPASFGHRATRIDHLPNWAWQSLICASTEAKKSFVRQCLADHSRPLKPWFASHDPAHKHTFLALPVDILPVADWICLSTTSLEVGKR</sequence>
<evidence type="ECO:0000313" key="1">
    <source>
        <dbReference type="EMBL" id="VEL18311.1"/>
    </source>
</evidence>